<dbReference type="Pfam" id="PF00291">
    <property type="entry name" value="PALP"/>
    <property type="match status" value="1"/>
</dbReference>
<dbReference type="Proteomes" id="UP001187143">
    <property type="component" value="Unassembled WGS sequence"/>
</dbReference>
<dbReference type="PANTHER" id="PTHR10314">
    <property type="entry name" value="CYSTATHIONINE BETA-SYNTHASE"/>
    <property type="match status" value="1"/>
</dbReference>
<dbReference type="RefSeq" id="WP_306453497.1">
    <property type="nucleotide sequence ID" value="NZ_JAEKMV010000037.1"/>
</dbReference>
<evidence type="ECO:0000256" key="1">
    <source>
        <dbReference type="ARBA" id="ARBA00001933"/>
    </source>
</evidence>
<comment type="caution">
    <text evidence="4">The sequence shown here is derived from an EMBL/GenBank/DDBJ whole genome shotgun (WGS) entry which is preliminary data.</text>
</comment>
<comment type="cofactor">
    <cofactor evidence="1">
        <name>pyridoxal 5'-phosphate</name>
        <dbReference type="ChEBI" id="CHEBI:597326"/>
    </cofactor>
</comment>
<dbReference type="AlphaFoldDB" id="A0AAE4RJB0"/>
<dbReference type="Gene3D" id="3.40.50.1100">
    <property type="match status" value="2"/>
</dbReference>
<reference evidence="4" key="1">
    <citation type="submission" date="2023-10" db="EMBL/GenBank/DDBJ databases">
        <title>Characterization and genome sequence of Mycobacterium intracellulare ABSURDO, a novel pathogenic isolate with three colony morphotypes that vary in growth and acid-fastness.</title>
        <authorList>
            <person name="Jude B.A."/>
            <person name="Robinson R.T."/>
        </authorList>
    </citation>
    <scope>NUCLEOTIDE SEQUENCE</scope>
    <source>
        <strain evidence="4">ABSURDO Component B</strain>
    </source>
</reference>
<accession>A0AAE4RJB0</accession>
<dbReference type="InterPro" id="IPR001926">
    <property type="entry name" value="TrpB-like_PALP"/>
</dbReference>
<dbReference type="InterPro" id="IPR050214">
    <property type="entry name" value="Cys_Synth/Cystath_Beta-Synth"/>
</dbReference>
<dbReference type="EMBL" id="JAWLLD010000036">
    <property type="protein sequence ID" value="MDV7015263.1"/>
    <property type="molecule type" value="Genomic_DNA"/>
</dbReference>
<evidence type="ECO:0000256" key="2">
    <source>
        <dbReference type="ARBA" id="ARBA00022898"/>
    </source>
</evidence>
<dbReference type="SUPFAM" id="SSF53686">
    <property type="entry name" value="Tryptophan synthase beta subunit-like PLP-dependent enzymes"/>
    <property type="match status" value="1"/>
</dbReference>
<sequence length="469" mass="49226">MVASTGEEHATSARITALSSETTAVVDRKMPGWSPKMGQTSNHARSGIRRRNTMNARYLGFLRCPRCGVQAPEDQASLGCPACARHGIGVNLAPAYALAPGPLPWQASQPGIFGFRGLLPLAPDDVPVSLGEGGTPLVSLRRLGTRLGLRRLMLKDEARNPTWSYKDRLAAVAVTKAAAFGASTVVVSSTGNHGAAVAAYAAAAGLGCVVLTVSSVPREIRILMQAYGACVVAYDNGPDRWAVMRAAVEAFGWMPVSGLVTPQIGSNPFGIQGYKTIAFELWRQLGETPDVVVVPTAHGDGLAGLRRGFSDLVGLGLISRMPRLVAVDPFGAYVGGLHREEGEQPTVATQPSMAFSVATRRATYQGLDAIRATNGTAIAEPSNDAIARMQLELASTEGIYAEGASVLAVLAAQQLAERRWIDPDESVVVLSTSTGLKDPGSSASHLPDLPVLEPTLTALEGALPKGMCR</sequence>
<evidence type="ECO:0000313" key="5">
    <source>
        <dbReference type="Proteomes" id="UP001187143"/>
    </source>
</evidence>
<organism evidence="4 5">
    <name type="scientific">Mycobacterium intracellulare</name>
    <dbReference type="NCBI Taxonomy" id="1767"/>
    <lineage>
        <taxon>Bacteria</taxon>
        <taxon>Bacillati</taxon>
        <taxon>Actinomycetota</taxon>
        <taxon>Actinomycetes</taxon>
        <taxon>Mycobacteriales</taxon>
        <taxon>Mycobacteriaceae</taxon>
        <taxon>Mycobacterium</taxon>
        <taxon>Mycobacterium avium complex (MAC)</taxon>
    </lineage>
</organism>
<dbReference type="InterPro" id="IPR036052">
    <property type="entry name" value="TrpB-like_PALP_sf"/>
</dbReference>
<name>A0AAE4RJB0_MYCIT</name>
<evidence type="ECO:0000313" key="4">
    <source>
        <dbReference type="EMBL" id="MDV7015263.1"/>
    </source>
</evidence>
<protein>
    <submittedName>
        <fullName evidence="4">Pyridoxal-phosphate dependent enzyme</fullName>
    </submittedName>
</protein>
<dbReference type="GO" id="GO:1901605">
    <property type="term" value="P:alpha-amino acid metabolic process"/>
    <property type="evidence" value="ECO:0007669"/>
    <property type="project" value="UniProtKB-ARBA"/>
</dbReference>
<proteinExistence type="predicted"/>
<keyword evidence="2" id="KW-0663">Pyridoxal phosphate</keyword>
<gene>
    <name evidence="4" type="ORF">R4F53_23535</name>
</gene>
<feature type="domain" description="Tryptophan synthase beta chain-like PALP" evidence="3">
    <location>
        <begin position="128"/>
        <end position="432"/>
    </location>
</feature>
<evidence type="ECO:0000259" key="3">
    <source>
        <dbReference type="Pfam" id="PF00291"/>
    </source>
</evidence>